<keyword evidence="2" id="KW-1185">Reference proteome</keyword>
<evidence type="ECO:0008006" key="3">
    <source>
        <dbReference type="Google" id="ProtNLM"/>
    </source>
</evidence>
<reference evidence="1 2" key="1">
    <citation type="submission" date="2015-11" db="EMBL/GenBank/DDBJ databases">
        <title>Butyribacter intestini gen. nov., sp. nov., a butyric acid-producing bacterium of the family Lachnospiraceae isolated from the human faeces.</title>
        <authorList>
            <person name="Zou Y."/>
            <person name="Xue W."/>
            <person name="Luo G."/>
            <person name="Lv M."/>
        </authorList>
    </citation>
    <scope>NUCLEOTIDE SEQUENCE [LARGE SCALE GENOMIC DNA]</scope>
    <source>
        <strain evidence="1 2">ACET-33324</strain>
    </source>
</reference>
<gene>
    <name evidence="1" type="ORF">ASU35_13500</name>
</gene>
<dbReference type="AlphaFoldDB" id="A0A0V8QCF1"/>
<proteinExistence type="predicted"/>
<organism evidence="1 2">
    <name type="scientific">Acetivibrio ethanolgignens</name>
    <dbReference type="NCBI Taxonomy" id="290052"/>
    <lineage>
        <taxon>Bacteria</taxon>
        <taxon>Bacillati</taxon>
        <taxon>Bacillota</taxon>
        <taxon>Clostridia</taxon>
        <taxon>Eubacteriales</taxon>
        <taxon>Oscillospiraceae</taxon>
        <taxon>Acetivibrio</taxon>
    </lineage>
</organism>
<dbReference type="STRING" id="290052.ASU35_13500"/>
<evidence type="ECO:0000313" key="2">
    <source>
        <dbReference type="Proteomes" id="UP000054874"/>
    </source>
</evidence>
<sequence length="87" mass="9509">MADIYDVEVTSKLQGVVEMFESELFSTMRAGVNNCLEYGQSTGSAKLVAAAEAGIEGTEQMISVFTELCDNARKYIDIVNKTDQAFN</sequence>
<accession>A0A0V8QCF1</accession>
<dbReference type="RefSeq" id="WP_058353510.1">
    <property type="nucleotide sequence ID" value="NZ_CABMMD010000178.1"/>
</dbReference>
<dbReference type="Proteomes" id="UP000054874">
    <property type="component" value="Unassembled WGS sequence"/>
</dbReference>
<dbReference type="EMBL" id="LNAM01000178">
    <property type="protein sequence ID" value="KSV58273.1"/>
    <property type="molecule type" value="Genomic_DNA"/>
</dbReference>
<evidence type="ECO:0000313" key="1">
    <source>
        <dbReference type="EMBL" id="KSV58273.1"/>
    </source>
</evidence>
<protein>
    <recommendedName>
        <fullName evidence="3">Chemotaxis protein</fullName>
    </recommendedName>
</protein>
<name>A0A0V8QCF1_9FIRM</name>
<comment type="caution">
    <text evidence="1">The sequence shown here is derived from an EMBL/GenBank/DDBJ whole genome shotgun (WGS) entry which is preliminary data.</text>
</comment>